<evidence type="ECO:0000313" key="2">
    <source>
        <dbReference type="EMBL" id="CAJ1388776.1"/>
    </source>
</evidence>
<reference evidence="2" key="1">
    <citation type="submission" date="2023-08" db="EMBL/GenBank/DDBJ databases">
        <authorList>
            <person name="Chen Y."/>
            <person name="Shah S."/>
            <person name="Dougan E. K."/>
            <person name="Thang M."/>
            <person name="Chan C."/>
        </authorList>
    </citation>
    <scope>NUCLEOTIDE SEQUENCE</scope>
</reference>
<accession>A0AA36IJM0</accession>
<organism evidence="2 3">
    <name type="scientific">Effrenium voratum</name>
    <dbReference type="NCBI Taxonomy" id="2562239"/>
    <lineage>
        <taxon>Eukaryota</taxon>
        <taxon>Sar</taxon>
        <taxon>Alveolata</taxon>
        <taxon>Dinophyceae</taxon>
        <taxon>Suessiales</taxon>
        <taxon>Symbiodiniaceae</taxon>
        <taxon>Effrenium</taxon>
    </lineage>
</organism>
<keyword evidence="1" id="KW-0175">Coiled coil</keyword>
<keyword evidence="3" id="KW-1185">Reference proteome</keyword>
<dbReference type="AlphaFoldDB" id="A0AA36IJM0"/>
<dbReference type="PANTHER" id="PTHR46375:SF3">
    <property type="entry name" value="KELCH REPEAT AND BTB DOMAIN-CONTAINING PROTEIN 13"/>
    <property type="match status" value="1"/>
</dbReference>
<dbReference type="PRINTS" id="PR00501">
    <property type="entry name" value="KELCHREPEAT"/>
</dbReference>
<feature type="coiled-coil region" evidence="1">
    <location>
        <begin position="96"/>
        <end position="130"/>
    </location>
</feature>
<dbReference type="InterPro" id="IPR052392">
    <property type="entry name" value="Kelch-BTB_domain-containing"/>
</dbReference>
<comment type="caution">
    <text evidence="2">The sequence shown here is derived from an EMBL/GenBank/DDBJ whole genome shotgun (WGS) entry which is preliminary data.</text>
</comment>
<dbReference type="EMBL" id="CAUJNA010001757">
    <property type="protein sequence ID" value="CAJ1388776.1"/>
    <property type="molecule type" value="Genomic_DNA"/>
</dbReference>
<dbReference type="SMART" id="SM00612">
    <property type="entry name" value="Kelch"/>
    <property type="match status" value="6"/>
</dbReference>
<dbReference type="InterPro" id="IPR015915">
    <property type="entry name" value="Kelch-typ_b-propeller"/>
</dbReference>
<evidence type="ECO:0000313" key="3">
    <source>
        <dbReference type="Proteomes" id="UP001178507"/>
    </source>
</evidence>
<sequence length="492" mass="52859">ARAARYSTVEQGPAVLAPHACPSMCSRTSLEAALVGSWQSSSRNWLRLAPWSVVANRRSPLALSALWNTSWQALVAEQRSIVHDLLSQTQLLELRQDRLTQEAQRAGEEMKSLREGHQQLLKDFGNLQEEFGAARDCLTGANLVSRPALDRKLSRRRAPRVLQTAVEDPGLSLALGHALGVVGCMRFRETTRGLSQGLGKCLPLLKKRMPPDIYVLGGKNDSSPALATVECFSPLHGEWRAVPPMTVKRYGCAAATVNGQLYVVGGHDGQKTVASAERFDPSLNRWTRLPDLLMARSRCAAVAARGALHVLGGRSESRAALPTERFSTSTNKWQALPPMPLAPLGCAAAELSGFIYAVGVNADRNMIVEVFDPVTCRWSTVAPVPRHRFGVAAAAVAGSLYIAGGHNGQKAVAELERCDCNKKGHWELLPNAPNARHGSAAAAAAGSFYLIGGDDGKSLASVERFDPTLKCWVTLPPLPTGRFGCAAAVAWG</sequence>
<dbReference type="Pfam" id="PF01344">
    <property type="entry name" value="Kelch_1"/>
    <property type="match status" value="4"/>
</dbReference>
<dbReference type="InterPro" id="IPR006652">
    <property type="entry name" value="Kelch_1"/>
</dbReference>
<dbReference type="PANTHER" id="PTHR46375">
    <property type="entry name" value="KELCH REPEAT AND BTB DOMAIN-CONTAINING PROTEIN 13-RELATED"/>
    <property type="match status" value="1"/>
</dbReference>
<evidence type="ECO:0000256" key="1">
    <source>
        <dbReference type="SAM" id="Coils"/>
    </source>
</evidence>
<dbReference type="SUPFAM" id="SSF117281">
    <property type="entry name" value="Kelch motif"/>
    <property type="match status" value="2"/>
</dbReference>
<dbReference type="Gene3D" id="2.120.10.80">
    <property type="entry name" value="Kelch-type beta propeller"/>
    <property type="match status" value="2"/>
</dbReference>
<name>A0AA36IJM0_9DINO</name>
<proteinExistence type="predicted"/>
<feature type="non-terminal residue" evidence="2">
    <location>
        <position position="492"/>
    </location>
</feature>
<dbReference type="Proteomes" id="UP001178507">
    <property type="component" value="Unassembled WGS sequence"/>
</dbReference>
<protein>
    <submittedName>
        <fullName evidence="2">Uncharacterized protein</fullName>
    </submittedName>
</protein>
<gene>
    <name evidence="2" type="ORF">EVOR1521_LOCUS14571</name>
</gene>